<dbReference type="SUPFAM" id="SSF52540">
    <property type="entry name" value="P-loop containing nucleoside triphosphate hydrolases"/>
    <property type="match status" value="1"/>
</dbReference>
<comment type="caution">
    <text evidence="1">The sequence shown here is derived from an EMBL/GenBank/DDBJ whole genome shotgun (WGS) entry which is preliminary data.</text>
</comment>
<dbReference type="EMBL" id="CAKMAB010000032">
    <property type="protein sequence ID" value="CAH1058324.1"/>
    <property type="molecule type" value="Genomic_DNA"/>
</dbReference>
<dbReference type="Proteomes" id="UP000838749">
    <property type="component" value="Unassembled WGS sequence"/>
</dbReference>
<name>A0ABM9BGZ4_9BACL</name>
<accession>A0ABM9BGZ4</accession>
<sequence>MKINNDYLKEQLKHVYWLNGGPCAGKTTMTKKFVEELGFQTLGDDVLKYRPFTSRVEYPALQFPNPDLDWNKWFNKPVDEHCQWLFQIVEEMMDFFIIDLLKMSNDKPIIIDLGIMPERILPFIPEERMICFYTSDEEVERLYYFREDHKMILDCINAYTINPEETIKHGNKSMVKFSNEIKKACTKMGIKTVERTPSMSVEEQFRLLREHFGL</sequence>
<evidence type="ECO:0000313" key="1">
    <source>
        <dbReference type="EMBL" id="CAH1058324.1"/>
    </source>
</evidence>
<gene>
    <name evidence="1" type="ORF">PAECIP111894_04498</name>
</gene>
<protein>
    <submittedName>
        <fullName evidence="1">Uncharacterized protein</fullName>
    </submittedName>
</protein>
<organism evidence="1 2">
    <name type="scientific">Paenibacillus pseudetheri</name>
    <dbReference type="NCBI Taxonomy" id="2897682"/>
    <lineage>
        <taxon>Bacteria</taxon>
        <taxon>Bacillati</taxon>
        <taxon>Bacillota</taxon>
        <taxon>Bacilli</taxon>
        <taxon>Bacillales</taxon>
        <taxon>Paenibacillaceae</taxon>
        <taxon>Paenibacillus</taxon>
    </lineage>
</organism>
<dbReference type="Gene3D" id="3.40.50.300">
    <property type="entry name" value="P-loop containing nucleotide triphosphate hydrolases"/>
    <property type="match status" value="1"/>
</dbReference>
<keyword evidence="2" id="KW-1185">Reference proteome</keyword>
<reference evidence="1" key="1">
    <citation type="submission" date="2021-12" db="EMBL/GenBank/DDBJ databases">
        <authorList>
            <person name="Criscuolo A."/>
        </authorList>
    </citation>
    <scope>NUCLEOTIDE SEQUENCE</scope>
    <source>
        <strain evidence="1">CIP111894</strain>
    </source>
</reference>
<proteinExistence type="predicted"/>
<dbReference type="InterPro" id="IPR027417">
    <property type="entry name" value="P-loop_NTPase"/>
</dbReference>
<evidence type="ECO:0000313" key="2">
    <source>
        <dbReference type="Proteomes" id="UP000838749"/>
    </source>
</evidence>
<dbReference type="RefSeq" id="WP_234539938.1">
    <property type="nucleotide sequence ID" value="NZ_CAKMAB010000032.1"/>
</dbReference>